<dbReference type="Pfam" id="PF08890">
    <property type="entry name" value="Phage_TAC_5"/>
    <property type="match status" value="1"/>
</dbReference>
<accession>A0A8S5M7M5</accession>
<evidence type="ECO:0000313" key="1">
    <source>
        <dbReference type="EMBL" id="DAD78218.1"/>
    </source>
</evidence>
<dbReference type="EMBL" id="BK014840">
    <property type="protein sequence ID" value="DAD78218.1"/>
    <property type="molecule type" value="Genomic_DNA"/>
</dbReference>
<dbReference type="InterPro" id="IPR014986">
    <property type="entry name" value="XkdN-like"/>
</dbReference>
<protein>
    <submittedName>
        <fullName evidence="1">Tail assembly chaperone protein</fullName>
    </submittedName>
</protein>
<name>A0A8S5M7M5_9CAUD</name>
<reference evidence="1" key="1">
    <citation type="journal article" date="2021" name="Proc. Natl. Acad. Sci. U.S.A.">
        <title>A Catalog of Tens of Thousands of Viruses from Human Metagenomes Reveals Hidden Associations with Chronic Diseases.</title>
        <authorList>
            <person name="Tisza M.J."/>
            <person name="Buck C.B."/>
        </authorList>
    </citation>
    <scope>NUCLEOTIDE SEQUENCE</scope>
    <source>
        <strain evidence="1">CtMvU7</strain>
    </source>
</reference>
<sequence>MSEVRDLYGFLHPEVTPEKEVFVSDRFKGKDGKPMPFVIRPLEQEVCDKVQRTCVKTDKKGNSEFDRFKYVDEITAAAVVFPDLKNADLQKVYGVLGEVKLLKKMLYTNEYNALVEAVQDLSGMDDDFDDLKNDAKNE</sequence>
<dbReference type="Gene3D" id="3.30.2220.30">
    <property type="match status" value="1"/>
</dbReference>
<dbReference type="InterPro" id="IPR038559">
    <property type="entry name" value="XkdN-like_sf"/>
</dbReference>
<proteinExistence type="predicted"/>
<organism evidence="1">
    <name type="scientific">Myoviridae sp. ctMvU7</name>
    <dbReference type="NCBI Taxonomy" id="2826642"/>
    <lineage>
        <taxon>Viruses</taxon>
        <taxon>Duplodnaviria</taxon>
        <taxon>Heunggongvirae</taxon>
        <taxon>Uroviricota</taxon>
        <taxon>Caudoviricetes</taxon>
    </lineage>
</organism>